<sequence>MTALLLGGEMPHWSDREPAGGPVLRRLAASARGHTLIVGPHEPELIDAVPARQITVLVRGVPDADALADRYADRPGVEVCCGSLPKLAAVPAYDTVIALDGLDRAGSTETGDLTWAAGLALLLAVLRPGGRLLLGCANPAGLHRLYAAAAELGDADWAAPDGDDPTRPVGLDDLRERLRAAGLVPAQGYAAHPSPRNPAVLVSDAALADPELAGLLTSALRRAGRPSGPLLADPRPLAAALLRHRLASALAPAWFVAAALPGHHPAPLPDVLLAPPGDDPGTLLALRRTPRGWVPEGTDEPLPAGRCLHDVLLTVARRGDLPEMRALLTAWQSGDAAGVAADAILVTADGGLHPLAAPTGPEAALSRFAGALHDENLADRWPADLLAAMTGRDPAPRPLPASFRGLSAAHDRLARELSEARAQIEWYEQSAATMRAELSRAHRVIAVLRATTPGRAATAVLGGVRSGKRLARTVLTRLRSTT</sequence>
<keyword evidence="1" id="KW-0175">Coiled coil</keyword>
<feature type="coiled-coil region" evidence="1">
    <location>
        <begin position="410"/>
        <end position="437"/>
    </location>
</feature>
<dbReference type="InterPro" id="IPR029063">
    <property type="entry name" value="SAM-dependent_MTases_sf"/>
</dbReference>
<dbReference type="EMBL" id="JAHXZI010000004">
    <property type="protein sequence ID" value="MBW6433863.1"/>
    <property type="molecule type" value="Genomic_DNA"/>
</dbReference>
<reference evidence="2 3" key="1">
    <citation type="journal article" date="2013" name="Antonie Van Leeuwenhoek">
        <title>Actinoplanes hulinensis sp. nov., a novel actinomycete isolated from soybean root (Glycine max (L.) Merr).</title>
        <authorList>
            <person name="Shen Y."/>
            <person name="Liu C."/>
            <person name="Wang X."/>
            <person name="Zhao J."/>
            <person name="Jia F."/>
            <person name="Zhang Y."/>
            <person name="Wang L."/>
            <person name="Yang D."/>
            <person name="Xiang W."/>
        </authorList>
    </citation>
    <scope>NUCLEOTIDE SEQUENCE [LARGE SCALE GENOMIC DNA]</scope>
    <source>
        <strain evidence="2 3">NEAU-M9</strain>
    </source>
</reference>
<gene>
    <name evidence="2" type="ORF">KZ829_08955</name>
</gene>
<dbReference type="RefSeq" id="WP_220143386.1">
    <property type="nucleotide sequence ID" value="NZ_JAHXZI010000004.1"/>
</dbReference>
<evidence type="ECO:0000313" key="2">
    <source>
        <dbReference type="EMBL" id="MBW6433863.1"/>
    </source>
</evidence>
<evidence type="ECO:0000313" key="3">
    <source>
        <dbReference type="Proteomes" id="UP001519863"/>
    </source>
</evidence>
<organism evidence="2 3">
    <name type="scientific">Actinoplanes hulinensis</name>
    <dbReference type="NCBI Taxonomy" id="1144547"/>
    <lineage>
        <taxon>Bacteria</taxon>
        <taxon>Bacillati</taxon>
        <taxon>Actinomycetota</taxon>
        <taxon>Actinomycetes</taxon>
        <taxon>Micromonosporales</taxon>
        <taxon>Micromonosporaceae</taxon>
        <taxon>Actinoplanes</taxon>
    </lineage>
</organism>
<evidence type="ECO:0000256" key="1">
    <source>
        <dbReference type="SAM" id="Coils"/>
    </source>
</evidence>
<proteinExistence type="predicted"/>
<dbReference type="SUPFAM" id="SSF53335">
    <property type="entry name" value="S-adenosyl-L-methionine-dependent methyltransferases"/>
    <property type="match status" value="1"/>
</dbReference>
<keyword evidence="3" id="KW-1185">Reference proteome</keyword>
<protein>
    <submittedName>
        <fullName evidence="2">Uncharacterized protein</fullName>
    </submittedName>
</protein>
<dbReference type="Proteomes" id="UP001519863">
    <property type="component" value="Unassembled WGS sequence"/>
</dbReference>
<dbReference type="Gene3D" id="3.40.50.150">
    <property type="entry name" value="Vaccinia Virus protein VP39"/>
    <property type="match status" value="1"/>
</dbReference>
<comment type="caution">
    <text evidence="2">The sequence shown here is derived from an EMBL/GenBank/DDBJ whole genome shotgun (WGS) entry which is preliminary data.</text>
</comment>
<accession>A0ABS7AYP6</accession>
<name>A0ABS7AYP6_9ACTN</name>